<organism evidence="3 4">
    <name type="scientific">Tessaracoccus lacteus</name>
    <dbReference type="NCBI Taxonomy" id="3041766"/>
    <lineage>
        <taxon>Bacteria</taxon>
        <taxon>Bacillati</taxon>
        <taxon>Actinomycetota</taxon>
        <taxon>Actinomycetes</taxon>
        <taxon>Propionibacteriales</taxon>
        <taxon>Propionibacteriaceae</taxon>
        <taxon>Tessaracoccus</taxon>
    </lineage>
</organism>
<evidence type="ECO:0008006" key="5">
    <source>
        <dbReference type="Google" id="ProtNLM"/>
    </source>
</evidence>
<keyword evidence="2" id="KW-1133">Transmembrane helix</keyword>
<evidence type="ECO:0000256" key="1">
    <source>
        <dbReference type="SAM" id="MobiDB-lite"/>
    </source>
</evidence>
<gene>
    <name evidence="3" type="ORF">QH948_01195</name>
</gene>
<name>A0ABY8PYA0_9ACTN</name>
<evidence type="ECO:0000256" key="2">
    <source>
        <dbReference type="SAM" id="Phobius"/>
    </source>
</evidence>
<accession>A0ABY8PYA0</accession>
<proteinExistence type="predicted"/>
<dbReference type="EMBL" id="CP123967">
    <property type="protein sequence ID" value="WGT47432.1"/>
    <property type="molecule type" value="Genomic_DNA"/>
</dbReference>
<feature type="transmembrane region" description="Helical" evidence="2">
    <location>
        <begin position="51"/>
        <end position="75"/>
    </location>
</feature>
<dbReference type="Proteomes" id="UP001244136">
    <property type="component" value="Chromosome"/>
</dbReference>
<dbReference type="RefSeq" id="WP_281145162.1">
    <property type="nucleotide sequence ID" value="NZ_CP123967.1"/>
</dbReference>
<reference evidence="3 4" key="1">
    <citation type="journal article" date="2008" name="Int. J. Syst. Evol. Microbiol.">
        <title>Tessaracoccus flavescens sp. nov., isolated from marine sediment.</title>
        <authorList>
            <person name="Lee D.W."/>
            <person name="Lee S.D."/>
        </authorList>
    </citation>
    <scope>NUCLEOTIDE SEQUENCE [LARGE SCALE GENOMIC DNA]</scope>
    <source>
        <strain evidence="3 4">T21</strain>
    </source>
</reference>
<feature type="region of interest" description="Disordered" evidence="1">
    <location>
        <begin position="251"/>
        <end position="274"/>
    </location>
</feature>
<keyword evidence="2" id="KW-0812">Transmembrane</keyword>
<evidence type="ECO:0000313" key="4">
    <source>
        <dbReference type="Proteomes" id="UP001244136"/>
    </source>
</evidence>
<keyword evidence="2" id="KW-0472">Membrane</keyword>
<sequence>MSAGLATGPEAGQEDLPVGAVVSTPVMGVVRVDLVPPIVEARRRSARTIRALIYGLLALIVAVVMAILAMSMLALKAETTLDDERTRGQLLVQQQNEYSELISVKRSLADYEFALPEALFAEANWARLMTELDTVLPDEVTLVTEDVAVRGLGNDDGSVSDNGGLDAQGVIQISFTANADRFDSPTPLLNALSELTGFQSATVDAVSASDEVGYVITGVVQLGSEALGGTSRVKDLDEDLMADLHQQLQDVATGANQEPTETDDTTIDGTTEGK</sequence>
<keyword evidence="4" id="KW-1185">Reference proteome</keyword>
<evidence type="ECO:0000313" key="3">
    <source>
        <dbReference type="EMBL" id="WGT47432.1"/>
    </source>
</evidence>
<protein>
    <recommendedName>
        <fullName evidence="5">Fimbrial assembly protein</fullName>
    </recommendedName>
</protein>